<feature type="region of interest" description="Disordered" evidence="1">
    <location>
        <begin position="136"/>
        <end position="197"/>
    </location>
</feature>
<dbReference type="RefSeq" id="WP_220160868.1">
    <property type="nucleotide sequence ID" value="NZ_CP080507.1"/>
</dbReference>
<dbReference type="Proteomes" id="UP000825051">
    <property type="component" value="Chromosome"/>
</dbReference>
<protein>
    <recommendedName>
        <fullName evidence="4">TonB C-terminal domain-containing protein</fullName>
    </recommendedName>
</protein>
<evidence type="ECO:0000313" key="2">
    <source>
        <dbReference type="EMBL" id="QYM77764.1"/>
    </source>
</evidence>
<name>A0A8F9TU08_9BACT</name>
<evidence type="ECO:0008006" key="4">
    <source>
        <dbReference type="Google" id="ProtNLM"/>
    </source>
</evidence>
<organism evidence="2 3">
    <name type="scientific">Horticoccus luteus</name>
    <dbReference type="NCBI Taxonomy" id="2862869"/>
    <lineage>
        <taxon>Bacteria</taxon>
        <taxon>Pseudomonadati</taxon>
        <taxon>Verrucomicrobiota</taxon>
        <taxon>Opitutia</taxon>
        <taxon>Opitutales</taxon>
        <taxon>Opitutaceae</taxon>
        <taxon>Horticoccus</taxon>
    </lineage>
</organism>
<feature type="region of interest" description="Disordered" evidence="1">
    <location>
        <begin position="1"/>
        <end position="25"/>
    </location>
</feature>
<keyword evidence="3" id="KW-1185">Reference proteome</keyword>
<dbReference type="KEGG" id="ole:K0B96_10560"/>
<dbReference type="AlphaFoldDB" id="A0A8F9TU08"/>
<reference evidence="2" key="1">
    <citation type="submission" date="2021-08" db="EMBL/GenBank/DDBJ databases">
        <title>Genome of a novel bacterium of the phylum Verrucomicrobia, Oleiharenicola sp. KSB-15.</title>
        <authorList>
            <person name="Chung J.-H."/>
            <person name="Ahn J.-H."/>
            <person name="Yoon Y."/>
            <person name="Kim D.-Y."/>
            <person name="An S.-H."/>
            <person name="Park I."/>
            <person name="Yeon J."/>
        </authorList>
    </citation>
    <scope>NUCLEOTIDE SEQUENCE</scope>
    <source>
        <strain evidence="2">KSB-15</strain>
    </source>
</reference>
<dbReference type="EMBL" id="CP080507">
    <property type="protein sequence ID" value="QYM77764.1"/>
    <property type="molecule type" value="Genomic_DNA"/>
</dbReference>
<sequence length="371" mass="41080">MTQTLEPPSRRRRRRFPVPRWSSDPETRSLQIGIIGTLLVHLLLFCGARAFRAPAITFPRHEKPRPEFNIQLAPEEFKMPQKEAKPPPKKFVEANPDAPDNVPDKTNNFAAQNQQVAQEKPTPNGKNDMPAIEGQTEIKTTQIVDGRLVPPSERVPSAPQPETPPTQEVEKPPALEQTPLSGFEKKEGDDESGLGSNIAKFAPNAKAVPNKVEGMKDVPLIQDATATRPVIDPKRPQPRPSLVQAPSTRPAIFTENKFGTQNIGLIGVSAEFSNYGAYLQKMIETVQIQWDRILSESRIYPPSGSMVTVKFIMNTDGAISRIVNVDSHSTQQAAAACTSAITSRAPYGKWTDDMVAILGQEQEMTFSFYYQ</sequence>
<accession>A0A8F9TU08</accession>
<evidence type="ECO:0000256" key="1">
    <source>
        <dbReference type="SAM" id="MobiDB-lite"/>
    </source>
</evidence>
<gene>
    <name evidence="2" type="ORF">K0B96_10560</name>
</gene>
<proteinExistence type="predicted"/>
<evidence type="ECO:0000313" key="3">
    <source>
        <dbReference type="Proteomes" id="UP000825051"/>
    </source>
</evidence>